<gene>
    <name evidence="8" type="ORF">MNBD_NITROSPIRAE01-170</name>
</gene>
<dbReference type="InterPro" id="IPR017871">
    <property type="entry name" value="ABC_transporter-like_CS"/>
</dbReference>
<dbReference type="InterPro" id="IPR013563">
    <property type="entry name" value="Oligopep_ABC_C"/>
</dbReference>
<dbReference type="CDD" id="cd03257">
    <property type="entry name" value="ABC_NikE_OppD_transporters"/>
    <property type="match status" value="2"/>
</dbReference>
<accession>A0A3B1DN41</accession>
<dbReference type="GO" id="GO:0015833">
    <property type="term" value="P:peptide transport"/>
    <property type="evidence" value="ECO:0007669"/>
    <property type="project" value="InterPro"/>
</dbReference>
<dbReference type="SUPFAM" id="SSF52540">
    <property type="entry name" value="P-loop containing nucleoside triphosphate hydrolases"/>
    <property type="match status" value="2"/>
</dbReference>
<keyword evidence="2" id="KW-0813">Transport</keyword>
<dbReference type="AlphaFoldDB" id="A0A3B1DN41"/>
<evidence type="ECO:0000256" key="3">
    <source>
        <dbReference type="ARBA" id="ARBA00022475"/>
    </source>
</evidence>
<reference evidence="8" key="1">
    <citation type="submission" date="2018-06" db="EMBL/GenBank/DDBJ databases">
        <authorList>
            <person name="Zhirakovskaya E."/>
        </authorList>
    </citation>
    <scope>NUCLEOTIDE SEQUENCE</scope>
</reference>
<dbReference type="InterPro" id="IPR050388">
    <property type="entry name" value="ABC_Ni/Peptide_Import"/>
</dbReference>
<evidence type="ECO:0000256" key="2">
    <source>
        <dbReference type="ARBA" id="ARBA00022448"/>
    </source>
</evidence>
<dbReference type="Pfam" id="PF00005">
    <property type="entry name" value="ABC_tran"/>
    <property type="match status" value="2"/>
</dbReference>
<keyword evidence="5 8" id="KW-0067">ATP-binding</keyword>
<evidence type="ECO:0000256" key="6">
    <source>
        <dbReference type="ARBA" id="ARBA00023136"/>
    </source>
</evidence>
<dbReference type="PROSITE" id="PS00211">
    <property type="entry name" value="ABC_TRANSPORTER_1"/>
    <property type="match status" value="2"/>
</dbReference>
<dbReference type="InterPro" id="IPR003439">
    <property type="entry name" value="ABC_transporter-like_ATP-bd"/>
</dbReference>
<dbReference type="GO" id="GO:0016887">
    <property type="term" value="F:ATP hydrolysis activity"/>
    <property type="evidence" value="ECO:0007669"/>
    <property type="project" value="InterPro"/>
</dbReference>
<name>A0A3B1DN41_9ZZZZ</name>
<dbReference type="PROSITE" id="PS50893">
    <property type="entry name" value="ABC_TRANSPORTER_2"/>
    <property type="match status" value="2"/>
</dbReference>
<feature type="domain" description="ABC transporter" evidence="7">
    <location>
        <begin position="350"/>
        <end position="601"/>
    </location>
</feature>
<dbReference type="EMBL" id="UOGF01000101">
    <property type="protein sequence ID" value="VAX33105.1"/>
    <property type="molecule type" value="Genomic_DNA"/>
</dbReference>
<dbReference type="NCBIfam" id="NF008453">
    <property type="entry name" value="PRK11308.1"/>
    <property type="match status" value="2"/>
</dbReference>
<feature type="domain" description="ABC transporter" evidence="7">
    <location>
        <begin position="6"/>
        <end position="257"/>
    </location>
</feature>
<dbReference type="InterPro" id="IPR003593">
    <property type="entry name" value="AAA+_ATPase"/>
</dbReference>
<dbReference type="NCBIfam" id="NF007739">
    <property type="entry name" value="PRK10419.1"/>
    <property type="match status" value="2"/>
</dbReference>
<organism evidence="8">
    <name type="scientific">hydrothermal vent metagenome</name>
    <dbReference type="NCBI Taxonomy" id="652676"/>
    <lineage>
        <taxon>unclassified sequences</taxon>
        <taxon>metagenomes</taxon>
        <taxon>ecological metagenomes</taxon>
    </lineage>
</organism>
<keyword evidence="3" id="KW-1003">Cell membrane</keyword>
<evidence type="ECO:0000256" key="1">
    <source>
        <dbReference type="ARBA" id="ARBA00004202"/>
    </source>
</evidence>
<sequence>MVQNLLQVKNLKTCFSTDDGIVNAVDGVSFDIPRGKTFALVGESGCGKSMTALSIMKLVPKPAGEIVDGQILLDGEDLCQMPEVAMRILRGNRISMIFQEPMTSLNPVMTIGDQIRETLEYHLRLNKKAAKISAIELLELVGIPDPEQRYSEYPHQISGGMKQRVMIAMALSGEPDLLIADEPTTALDVTIQAQILDLLRKLQKERGMAILLITHDLGIVAEMADEVAVMYAGEIVEQRDRAAFFAKPQHPYSQKLLSALPGKKKRGETLEVIRGTVPPLNRPFTNCRFVNRCDSAWALCEQSIPSWTALEMGGIRCHLQEFSERRIQLVHTPRGTQNTEGILPKERALLQISNLKVHFPIQKGFFKRVVGQVKAVDGVSLKVDSGRTVALVGESGCGKTTTGKAILQLIPQSDGEILFEDEDLSRLSNTALRLRRRDFQIIFQDPYSSLNPRMLVGDIIKEGVKALKIEIENDTDDVWLDELLAQVGLPADAKHRYPHEFSGGQRQRICIARVLAVRPKLIVCDEPTSALDVSVQAQVLNLLKELQSTYGLAYLFITHDLSVVDYFAHEVAVMYLGRIVEYGTVEAVLGEPKHPYTRALLSAVPQVDPEKKRLIIRIEGDLPSPINPPQGCFFHPRCPQVMPICHEEYPETTEINKNQKTNCFIYTGS</sequence>
<dbReference type="SMART" id="SM00382">
    <property type="entry name" value="AAA"/>
    <property type="match status" value="2"/>
</dbReference>
<comment type="subcellular location">
    <subcellularLocation>
        <location evidence="1">Cell membrane</location>
        <topology evidence="1">Peripheral membrane protein</topology>
    </subcellularLocation>
</comment>
<dbReference type="GO" id="GO:0005524">
    <property type="term" value="F:ATP binding"/>
    <property type="evidence" value="ECO:0007669"/>
    <property type="project" value="UniProtKB-KW"/>
</dbReference>
<dbReference type="Gene3D" id="3.40.50.300">
    <property type="entry name" value="P-loop containing nucleotide triphosphate hydrolases"/>
    <property type="match status" value="2"/>
</dbReference>
<dbReference type="GO" id="GO:0005886">
    <property type="term" value="C:plasma membrane"/>
    <property type="evidence" value="ECO:0007669"/>
    <property type="project" value="UniProtKB-SubCell"/>
</dbReference>
<evidence type="ECO:0000313" key="8">
    <source>
        <dbReference type="EMBL" id="VAX33105.1"/>
    </source>
</evidence>
<evidence type="ECO:0000256" key="5">
    <source>
        <dbReference type="ARBA" id="ARBA00022840"/>
    </source>
</evidence>
<dbReference type="InterPro" id="IPR027417">
    <property type="entry name" value="P-loop_NTPase"/>
</dbReference>
<dbReference type="Pfam" id="PF08352">
    <property type="entry name" value="oligo_HPY"/>
    <property type="match status" value="2"/>
</dbReference>
<proteinExistence type="predicted"/>
<dbReference type="PANTHER" id="PTHR43297:SF2">
    <property type="entry name" value="DIPEPTIDE TRANSPORT ATP-BINDING PROTEIN DPPD"/>
    <property type="match status" value="1"/>
</dbReference>
<dbReference type="NCBIfam" id="TIGR01727">
    <property type="entry name" value="oligo_HPY"/>
    <property type="match status" value="2"/>
</dbReference>
<dbReference type="PANTHER" id="PTHR43297">
    <property type="entry name" value="OLIGOPEPTIDE TRANSPORT ATP-BINDING PROTEIN APPD"/>
    <property type="match status" value="1"/>
</dbReference>
<evidence type="ECO:0000256" key="4">
    <source>
        <dbReference type="ARBA" id="ARBA00022741"/>
    </source>
</evidence>
<keyword evidence="6" id="KW-0472">Membrane</keyword>
<dbReference type="FunFam" id="3.40.50.300:FF:000016">
    <property type="entry name" value="Oligopeptide ABC transporter ATP-binding component"/>
    <property type="match status" value="2"/>
</dbReference>
<evidence type="ECO:0000259" key="7">
    <source>
        <dbReference type="PROSITE" id="PS50893"/>
    </source>
</evidence>
<keyword evidence="4" id="KW-0547">Nucleotide-binding</keyword>
<protein>
    <submittedName>
        <fullName evidence="8">Oligopeptide transport ATP-binding protein OppF (TC 3.A.1.5.1)</fullName>
    </submittedName>
</protein>